<dbReference type="PANTHER" id="PTHR35519">
    <property type="entry name" value="MEMBRANE PROTEINS"/>
    <property type="match status" value="1"/>
</dbReference>
<feature type="compositionally biased region" description="Basic and acidic residues" evidence="1">
    <location>
        <begin position="211"/>
        <end position="257"/>
    </location>
</feature>
<sequence length="268" mass="30807">MTTFAAKLVAKKLFQETAANKGGKEDPYFETIPATRLGGIYKTSKKRKRALPPGLTPDEEKVLTKAKRRAYRVDLSFGSFLGIRFGWGSVIGLIPGIGDVLDLFLALLVYRTIISVEGGLPSSVKARMKFNIILDFLIGLVPFVGDIADAAYKCNTKNVIILEEQLRERGRKRLKGTPQANVADPSLPDEFDYQNEERLLEQNGPPPRYASTRESRRDRDRRDRRDDRRRDRDRRDRRDDRRRDRDRERDFDLEEGRSVSAPRPARTR</sequence>
<keyword evidence="2" id="KW-0472">Membrane</keyword>
<keyword evidence="2" id="KW-1133">Transmembrane helix</keyword>
<feature type="transmembrane region" description="Helical" evidence="2">
    <location>
        <begin position="75"/>
        <end position="97"/>
    </location>
</feature>
<comment type="caution">
    <text evidence="3">The sequence shown here is derived from an EMBL/GenBank/DDBJ whole genome shotgun (WGS) entry which is preliminary data.</text>
</comment>
<accession>A0A438N4V2</accession>
<dbReference type="InterPro" id="IPR025187">
    <property type="entry name" value="DUF4112"/>
</dbReference>
<evidence type="ECO:0000313" key="4">
    <source>
        <dbReference type="Proteomes" id="UP000288859"/>
    </source>
</evidence>
<organism evidence="3 4">
    <name type="scientific">Exophiala mesophila</name>
    <name type="common">Black yeast-like fungus</name>
    <dbReference type="NCBI Taxonomy" id="212818"/>
    <lineage>
        <taxon>Eukaryota</taxon>
        <taxon>Fungi</taxon>
        <taxon>Dikarya</taxon>
        <taxon>Ascomycota</taxon>
        <taxon>Pezizomycotina</taxon>
        <taxon>Eurotiomycetes</taxon>
        <taxon>Chaetothyriomycetidae</taxon>
        <taxon>Chaetothyriales</taxon>
        <taxon>Herpotrichiellaceae</taxon>
        <taxon>Exophiala</taxon>
    </lineage>
</organism>
<dbReference type="Pfam" id="PF13430">
    <property type="entry name" value="DUF4112"/>
    <property type="match status" value="1"/>
</dbReference>
<keyword evidence="2" id="KW-0812">Transmembrane</keyword>
<gene>
    <name evidence="3" type="ORF">B0A52_05417</name>
</gene>
<dbReference type="VEuPathDB" id="FungiDB:PV10_05159"/>
<name>A0A438N4V2_EXOME</name>
<evidence type="ECO:0008006" key="5">
    <source>
        <dbReference type="Google" id="ProtNLM"/>
    </source>
</evidence>
<dbReference type="AlphaFoldDB" id="A0A438N4V2"/>
<evidence type="ECO:0000256" key="2">
    <source>
        <dbReference type="SAM" id="Phobius"/>
    </source>
</evidence>
<dbReference type="EMBL" id="NAJM01000021">
    <property type="protein sequence ID" value="RVX70766.1"/>
    <property type="molecule type" value="Genomic_DNA"/>
</dbReference>
<dbReference type="PANTHER" id="PTHR35519:SF2">
    <property type="entry name" value="PH DOMAIN PROTEIN"/>
    <property type="match status" value="1"/>
</dbReference>
<dbReference type="Proteomes" id="UP000288859">
    <property type="component" value="Unassembled WGS sequence"/>
</dbReference>
<proteinExistence type="predicted"/>
<evidence type="ECO:0000256" key="1">
    <source>
        <dbReference type="SAM" id="MobiDB-lite"/>
    </source>
</evidence>
<reference evidence="3 4" key="1">
    <citation type="submission" date="2017-03" db="EMBL/GenBank/DDBJ databases">
        <title>Genomes of endolithic fungi from Antarctica.</title>
        <authorList>
            <person name="Coleine C."/>
            <person name="Masonjones S."/>
            <person name="Stajich J.E."/>
        </authorList>
    </citation>
    <scope>NUCLEOTIDE SEQUENCE [LARGE SCALE GENOMIC DNA]</scope>
    <source>
        <strain evidence="3 4">CCFEE 6314</strain>
    </source>
</reference>
<protein>
    <recommendedName>
        <fullName evidence="5">DUF4112 domain-containing protein</fullName>
    </recommendedName>
</protein>
<evidence type="ECO:0000313" key="3">
    <source>
        <dbReference type="EMBL" id="RVX70766.1"/>
    </source>
</evidence>
<dbReference type="OrthoDB" id="2103474at2759"/>
<feature type="region of interest" description="Disordered" evidence="1">
    <location>
        <begin position="198"/>
        <end position="268"/>
    </location>
</feature>